<evidence type="ECO:0000313" key="1">
    <source>
        <dbReference type="EMBL" id="RII87387.1"/>
    </source>
</evidence>
<proteinExistence type="predicted"/>
<name>A0ABX9N1N0_9MICO</name>
<comment type="caution">
    <text evidence="1">The sequence shown here is derived from an EMBL/GenBank/DDBJ whole genome shotgun (WGS) entry which is preliminary data.</text>
</comment>
<dbReference type="EMBL" id="QWEE01000528">
    <property type="protein sequence ID" value="RII87387.1"/>
    <property type="molecule type" value="Genomic_DNA"/>
</dbReference>
<reference evidence="1 2" key="1">
    <citation type="submission" date="2018-08" db="EMBL/GenBank/DDBJ databases">
        <title>Genome Sequence of Clavibacter michiganensis Subspecies type strains, and the Atypical Peach-Colored Strains Isolated from Tomato.</title>
        <authorList>
            <person name="Osdaghi E."/>
            <person name="Portier P."/>
            <person name="Briand M."/>
            <person name="Jacques M.-A."/>
        </authorList>
    </citation>
    <scope>NUCLEOTIDE SEQUENCE [LARGE SCALE GENOMIC DNA]</scope>
    <source>
        <strain evidence="1 2">CFBP 8216</strain>
    </source>
</reference>
<sequence>MSSMRRTRTTRSTRSIFTAVAIGAVAAVGLVVAAPGSGAFATGDPHSPEARVGHSIESGHLLDDVTSGRITEADVVHAAKTGIEVNGQHIDNWMGLSPEQTAAADAQTASLRAAAASDPKMAASLESMKAELHASPTSDDISASATSGGSITESKHWYNHLVHWYTLYINHDWLRGLIGAGAAVAAAAVCSFFALIPVACATVGGFMAATIVAVSTGHAPCSKGIYIKLPDTWNSHCEQ</sequence>
<keyword evidence="2" id="KW-1185">Reference proteome</keyword>
<dbReference type="RefSeq" id="WP_119373904.1">
    <property type="nucleotide sequence ID" value="NZ_CP040792.1"/>
</dbReference>
<organism evidence="1 2">
    <name type="scientific">Clavibacter californiensis</name>
    <dbReference type="NCBI Taxonomy" id="1401995"/>
    <lineage>
        <taxon>Bacteria</taxon>
        <taxon>Bacillati</taxon>
        <taxon>Actinomycetota</taxon>
        <taxon>Actinomycetes</taxon>
        <taxon>Micrococcales</taxon>
        <taxon>Microbacteriaceae</taxon>
        <taxon>Clavibacter</taxon>
    </lineage>
</organism>
<evidence type="ECO:0008006" key="3">
    <source>
        <dbReference type="Google" id="ProtNLM"/>
    </source>
</evidence>
<accession>A0ABX9N1N0</accession>
<evidence type="ECO:0000313" key="2">
    <source>
        <dbReference type="Proteomes" id="UP000265355"/>
    </source>
</evidence>
<protein>
    <recommendedName>
        <fullName evidence="3">Secreted protein</fullName>
    </recommendedName>
</protein>
<dbReference type="Proteomes" id="UP000265355">
    <property type="component" value="Unassembled WGS sequence"/>
</dbReference>
<gene>
    <name evidence="1" type="ORF">DZF98_15910</name>
</gene>